<dbReference type="Gramene" id="Solyc08g006885.1.1">
    <property type="protein sequence ID" value="Solyc08g006885.1.1"/>
    <property type="gene ID" value="Solyc08g006885.1"/>
</dbReference>
<keyword evidence="4" id="KW-0158">Chromosome</keyword>
<organism evidence="8">
    <name type="scientific">Solanum lycopersicum</name>
    <name type="common">Tomato</name>
    <name type="synonym">Lycopersicon esculentum</name>
    <dbReference type="NCBI Taxonomy" id="4081"/>
    <lineage>
        <taxon>Eukaryota</taxon>
        <taxon>Viridiplantae</taxon>
        <taxon>Streptophyta</taxon>
        <taxon>Embryophyta</taxon>
        <taxon>Tracheophyta</taxon>
        <taxon>Spermatophyta</taxon>
        <taxon>Magnoliopsida</taxon>
        <taxon>eudicotyledons</taxon>
        <taxon>Gunneridae</taxon>
        <taxon>Pentapetalae</taxon>
        <taxon>asterids</taxon>
        <taxon>lamiids</taxon>
        <taxon>Solanales</taxon>
        <taxon>Solanaceae</taxon>
        <taxon>Solanoideae</taxon>
        <taxon>Solaneae</taxon>
        <taxon>Solanum</taxon>
        <taxon>Solanum subgen. Lycopersicon</taxon>
    </lineage>
</organism>
<keyword evidence="5" id="KW-0238">DNA-binding</keyword>
<evidence type="ECO:0000256" key="7">
    <source>
        <dbReference type="ARBA" id="ARBA00023269"/>
    </source>
</evidence>
<evidence type="ECO:0000256" key="5">
    <source>
        <dbReference type="ARBA" id="ARBA00023125"/>
    </source>
</evidence>
<dbReference type="GO" id="GO:0030527">
    <property type="term" value="F:structural constituent of chromatin"/>
    <property type="evidence" value="ECO:0007669"/>
    <property type="project" value="InterPro"/>
</dbReference>
<comment type="subcellular location">
    <subcellularLocation>
        <location evidence="2">Chromosome</location>
    </subcellularLocation>
    <subcellularLocation>
        <location evidence="1">Nucleus</location>
    </subcellularLocation>
</comment>
<comment type="similarity">
    <text evidence="3">Belongs to the histone H4 family.</text>
</comment>
<dbReference type="PRINTS" id="PR00623">
    <property type="entry name" value="HISTONEH4"/>
</dbReference>
<sequence>MERRVSNFLENVIHDVVTYIEHAHQKTVNTIDVTAEPSNINSNTTNMPEVLQNLLSSSWLSFLMQNSSDFHGLTSKTSGKLLQSTKAIELYHDPSTSSSTMIYEVLELDGN</sequence>
<dbReference type="GO" id="GO:0005634">
    <property type="term" value="C:nucleus"/>
    <property type="evidence" value="ECO:0007669"/>
    <property type="project" value="UniProtKB-SubCell"/>
</dbReference>
<keyword evidence="7" id="KW-0544">Nucleosome core</keyword>
<reference evidence="8" key="1">
    <citation type="journal article" date="2012" name="Nature">
        <title>The tomato genome sequence provides insights into fleshy fruit evolution.</title>
        <authorList>
            <consortium name="Tomato Genome Consortium"/>
        </authorList>
    </citation>
    <scope>NUCLEOTIDE SEQUENCE [LARGE SCALE GENOMIC DNA]</scope>
    <source>
        <strain evidence="8">cv. Heinz 1706</strain>
    </source>
</reference>
<keyword evidence="9" id="KW-1185">Reference proteome</keyword>
<dbReference type="InterPro" id="IPR001951">
    <property type="entry name" value="Histone_H4"/>
</dbReference>
<dbReference type="Gene3D" id="1.10.20.10">
    <property type="entry name" value="Histone, subunit A"/>
    <property type="match status" value="1"/>
</dbReference>
<dbReference type="GO" id="GO:0000786">
    <property type="term" value="C:nucleosome"/>
    <property type="evidence" value="ECO:0007669"/>
    <property type="project" value="UniProtKB-KW"/>
</dbReference>
<evidence type="ECO:0000313" key="8">
    <source>
        <dbReference type="EnsemblPlants" id="Solyc08g006885.1.1"/>
    </source>
</evidence>
<evidence type="ECO:0000256" key="6">
    <source>
        <dbReference type="ARBA" id="ARBA00023242"/>
    </source>
</evidence>
<dbReference type="InParanoid" id="A0A3Q7HHI9"/>
<accession>A0A3Q7HHI9</accession>
<keyword evidence="6" id="KW-0539">Nucleus</keyword>
<evidence type="ECO:0000256" key="2">
    <source>
        <dbReference type="ARBA" id="ARBA00004286"/>
    </source>
</evidence>
<dbReference type="AlphaFoldDB" id="A0A3Q7HHI9"/>
<proteinExistence type="inferred from homology"/>
<name>A0A3Q7HHI9_SOLLC</name>
<dbReference type="EnsemblPlants" id="Solyc08g006885.1.1">
    <property type="protein sequence ID" value="Solyc08g006885.1.1"/>
    <property type="gene ID" value="Solyc08g006885.1"/>
</dbReference>
<dbReference type="GO" id="GO:0046982">
    <property type="term" value="F:protein heterodimerization activity"/>
    <property type="evidence" value="ECO:0007669"/>
    <property type="project" value="InterPro"/>
</dbReference>
<evidence type="ECO:0008006" key="10">
    <source>
        <dbReference type="Google" id="ProtNLM"/>
    </source>
</evidence>
<evidence type="ECO:0000256" key="3">
    <source>
        <dbReference type="ARBA" id="ARBA00006564"/>
    </source>
</evidence>
<evidence type="ECO:0000313" key="9">
    <source>
        <dbReference type="Proteomes" id="UP000004994"/>
    </source>
</evidence>
<protein>
    <recommendedName>
        <fullName evidence="10">Histone H4</fullName>
    </recommendedName>
</protein>
<dbReference type="InterPro" id="IPR009072">
    <property type="entry name" value="Histone-fold"/>
</dbReference>
<evidence type="ECO:0000256" key="4">
    <source>
        <dbReference type="ARBA" id="ARBA00022454"/>
    </source>
</evidence>
<dbReference type="GO" id="GO:0003677">
    <property type="term" value="F:DNA binding"/>
    <property type="evidence" value="ECO:0007669"/>
    <property type="project" value="UniProtKB-KW"/>
</dbReference>
<dbReference type="Proteomes" id="UP000004994">
    <property type="component" value="Chromosome 8"/>
</dbReference>
<reference evidence="8" key="2">
    <citation type="submission" date="2019-01" db="UniProtKB">
        <authorList>
            <consortium name="EnsemblPlants"/>
        </authorList>
    </citation>
    <scope>IDENTIFICATION</scope>
    <source>
        <strain evidence="8">cv. Heinz 1706</strain>
    </source>
</reference>
<evidence type="ECO:0000256" key="1">
    <source>
        <dbReference type="ARBA" id="ARBA00004123"/>
    </source>
</evidence>